<organism evidence="1 2">
    <name type="scientific">Halolamina salifodinae</name>
    <dbReference type="NCBI Taxonomy" id="1202767"/>
    <lineage>
        <taxon>Archaea</taxon>
        <taxon>Methanobacteriati</taxon>
        <taxon>Methanobacteriota</taxon>
        <taxon>Stenosarchaea group</taxon>
        <taxon>Halobacteria</taxon>
        <taxon>Halobacteriales</taxon>
        <taxon>Haloferacaceae</taxon>
    </lineage>
</organism>
<accession>A0A8T4GTT8</accession>
<dbReference type="InterPro" id="IPR045396">
    <property type="entry name" value="DUF6517"/>
</dbReference>
<evidence type="ECO:0000313" key="1">
    <source>
        <dbReference type="EMBL" id="MBP1986501.1"/>
    </source>
</evidence>
<dbReference type="AlphaFoldDB" id="A0A8T4GTT8"/>
<dbReference type="OrthoDB" id="205286at2157"/>
<keyword evidence="2" id="KW-1185">Reference proteome</keyword>
<gene>
    <name evidence="1" type="ORF">J2753_000995</name>
</gene>
<reference evidence="1" key="1">
    <citation type="submission" date="2021-03" db="EMBL/GenBank/DDBJ databases">
        <title>Genomic Encyclopedia of Type Strains, Phase IV (KMG-IV): sequencing the most valuable type-strain genomes for metagenomic binning, comparative biology and taxonomic classification.</title>
        <authorList>
            <person name="Goeker M."/>
        </authorList>
    </citation>
    <scope>NUCLEOTIDE SEQUENCE</scope>
    <source>
        <strain evidence="1">DSM 26232</strain>
    </source>
</reference>
<comment type="caution">
    <text evidence="1">The sequence shown here is derived from an EMBL/GenBank/DDBJ whole genome shotgun (WGS) entry which is preliminary data.</text>
</comment>
<sequence length="204" mass="21948">MELTRRAVGALTVAGVAGLAGCSGSTSFSAEYAETDPGDTGYEQTGQRQPTMTRTFAGQDVEVTNTVTEYRKEIELSFLGGSSDVGVFAAFTSPQVEVAGQTFNPISNLSNEELAKRFQERFDNMSDVSQESEEQVDSLGSARTVTKLSATVTVDGNEVPVFLLIANFNHEGDVVVPMGIFPQEREDEEGPNVRQLMANLTHPA</sequence>
<dbReference type="RefSeq" id="WP_209490809.1">
    <property type="nucleotide sequence ID" value="NZ_JAGGLC010000002.1"/>
</dbReference>
<name>A0A8T4GTT8_9EURY</name>
<dbReference type="Pfam" id="PF20127">
    <property type="entry name" value="DUF6517"/>
    <property type="match status" value="1"/>
</dbReference>
<proteinExistence type="predicted"/>
<evidence type="ECO:0000313" key="2">
    <source>
        <dbReference type="Proteomes" id="UP000823736"/>
    </source>
</evidence>
<protein>
    <submittedName>
        <fullName evidence="1">Uncharacterized protein</fullName>
    </submittedName>
</protein>
<dbReference type="PROSITE" id="PS51257">
    <property type="entry name" value="PROKAR_LIPOPROTEIN"/>
    <property type="match status" value="1"/>
</dbReference>
<dbReference type="EMBL" id="JAGGLC010000002">
    <property type="protein sequence ID" value="MBP1986501.1"/>
    <property type="molecule type" value="Genomic_DNA"/>
</dbReference>
<dbReference type="Proteomes" id="UP000823736">
    <property type="component" value="Unassembled WGS sequence"/>
</dbReference>